<protein>
    <submittedName>
        <fullName evidence="2">Uncharacterized protein</fullName>
    </submittedName>
</protein>
<dbReference type="AlphaFoldDB" id="K0RYT4"/>
<dbReference type="EMBL" id="AGNL01036522">
    <property type="protein sequence ID" value="EJK54016.1"/>
    <property type="molecule type" value="Genomic_DNA"/>
</dbReference>
<dbReference type="Proteomes" id="UP000266841">
    <property type="component" value="Unassembled WGS sequence"/>
</dbReference>
<evidence type="ECO:0000256" key="1">
    <source>
        <dbReference type="SAM" id="MobiDB-lite"/>
    </source>
</evidence>
<feature type="region of interest" description="Disordered" evidence="1">
    <location>
        <begin position="138"/>
        <end position="160"/>
    </location>
</feature>
<evidence type="ECO:0000313" key="3">
    <source>
        <dbReference type="Proteomes" id="UP000266841"/>
    </source>
</evidence>
<proteinExistence type="predicted"/>
<sequence>MFDIVAIRRGKAAGAKAVGNGAKAGERGAPPVEVDWTGEGVGGVGGDTGGARRGRALNIVARGPSDQGGPVPNNERARNGDVASVRTAVGRDERRHLATSAEQRRKKCRKDDRLTMFDIGAMPRGKAAGLWGAKVVDNEGEGRAKGGDAASGSRLRAYNK</sequence>
<gene>
    <name evidence="2" type="ORF">THAOC_26435</name>
</gene>
<feature type="compositionally biased region" description="Low complexity" evidence="1">
    <location>
        <begin position="12"/>
        <end position="23"/>
    </location>
</feature>
<name>K0RYT4_THAOC</name>
<feature type="compositionally biased region" description="Gly residues" evidence="1">
    <location>
        <begin position="39"/>
        <end position="51"/>
    </location>
</feature>
<organism evidence="2 3">
    <name type="scientific">Thalassiosira oceanica</name>
    <name type="common">Marine diatom</name>
    <dbReference type="NCBI Taxonomy" id="159749"/>
    <lineage>
        <taxon>Eukaryota</taxon>
        <taxon>Sar</taxon>
        <taxon>Stramenopiles</taxon>
        <taxon>Ochrophyta</taxon>
        <taxon>Bacillariophyta</taxon>
        <taxon>Coscinodiscophyceae</taxon>
        <taxon>Thalassiosirophycidae</taxon>
        <taxon>Thalassiosirales</taxon>
        <taxon>Thalassiosiraceae</taxon>
        <taxon>Thalassiosira</taxon>
    </lineage>
</organism>
<keyword evidence="3" id="KW-1185">Reference proteome</keyword>
<comment type="caution">
    <text evidence="2">The sequence shown here is derived from an EMBL/GenBank/DDBJ whole genome shotgun (WGS) entry which is preliminary data.</text>
</comment>
<evidence type="ECO:0000313" key="2">
    <source>
        <dbReference type="EMBL" id="EJK54016.1"/>
    </source>
</evidence>
<reference evidence="2 3" key="1">
    <citation type="journal article" date="2012" name="Genome Biol.">
        <title>Genome and low-iron response of an oceanic diatom adapted to chronic iron limitation.</title>
        <authorList>
            <person name="Lommer M."/>
            <person name="Specht M."/>
            <person name="Roy A.S."/>
            <person name="Kraemer L."/>
            <person name="Andreson R."/>
            <person name="Gutowska M.A."/>
            <person name="Wolf J."/>
            <person name="Bergner S.V."/>
            <person name="Schilhabel M.B."/>
            <person name="Klostermeier U.C."/>
            <person name="Beiko R.G."/>
            <person name="Rosenstiel P."/>
            <person name="Hippler M."/>
            <person name="Laroche J."/>
        </authorList>
    </citation>
    <scope>NUCLEOTIDE SEQUENCE [LARGE SCALE GENOMIC DNA]</scope>
    <source>
        <strain evidence="2 3">CCMP1005</strain>
    </source>
</reference>
<accession>K0RYT4</accession>
<feature type="region of interest" description="Disordered" evidence="1">
    <location>
        <begin position="12"/>
        <end position="109"/>
    </location>
</feature>